<proteinExistence type="inferred from homology"/>
<protein>
    <recommendedName>
        <fullName evidence="11">Branched-chain amino acid ABC transporter permease</fullName>
    </recommendedName>
</protein>
<evidence type="ECO:0000256" key="1">
    <source>
        <dbReference type="ARBA" id="ARBA00004651"/>
    </source>
</evidence>
<evidence type="ECO:0000256" key="2">
    <source>
        <dbReference type="ARBA" id="ARBA00010735"/>
    </source>
</evidence>
<feature type="transmembrane region" description="Helical" evidence="8">
    <location>
        <begin position="21"/>
        <end position="43"/>
    </location>
</feature>
<dbReference type="AlphaFoldDB" id="A0A2M9FX89"/>
<accession>A0A2M9FX89</accession>
<keyword evidence="6 8" id="KW-1133">Transmembrane helix</keyword>
<dbReference type="OrthoDB" id="9803444at2"/>
<evidence type="ECO:0000313" key="10">
    <source>
        <dbReference type="Proteomes" id="UP000229498"/>
    </source>
</evidence>
<comment type="similarity">
    <text evidence="2">Belongs to the AzlC family.</text>
</comment>
<feature type="transmembrane region" description="Helical" evidence="8">
    <location>
        <begin position="131"/>
        <end position="153"/>
    </location>
</feature>
<dbReference type="PANTHER" id="PTHR34979">
    <property type="entry name" value="INNER MEMBRANE PROTEIN YGAZ"/>
    <property type="match status" value="1"/>
</dbReference>
<evidence type="ECO:0000256" key="7">
    <source>
        <dbReference type="ARBA" id="ARBA00023136"/>
    </source>
</evidence>
<dbReference type="PANTHER" id="PTHR34979:SF1">
    <property type="entry name" value="INNER MEMBRANE PROTEIN YGAZ"/>
    <property type="match status" value="1"/>
</dbReference>
<keyword evidence="4" id="KW-1003">Cell membrane</keyword>
<feature type="transmembrane region" description="Helical" evidence="8">
    <location>
        <begin position="191"/>
        <end position="208"/>
    </location>
</feature>
<keyword evidence="7 8" id="KW-0472">Membrane</keyword>
<evidence type="ECO:0000256" key="4">
    <source>
        <dbReference type="ARBA" id="ARBA00022475"/>
    </source>
</evidence>
<feature type="transmembrane region" description="Helical" evidence="8">
    <location>
        <begin position="159"/>
        <end position="184"/>
    </location>
</feature>
<gene>
    <name evidence="9" type="ORF">CVT23_18735</name>
</gene>
<evidence type="ECO:0000256" key="5">
    <source>
        <dbReference type="ARBA" id="ARBA00022692"/>
    </source>
</evidence>
<evidence type="ECO:0008006" key="11">
    <source>
        <dbReference type="Google" id="ProtNLM"/>
    </source>
</evidence>
<evidence type="ECO:0000256" key="3">
    <source>
        <dbReference type="ARBA" id="ARBA00022448"/>
    </source>
</evidence>
<comment type="subcellular location">
    <subcellularLocation>
        <location evidence="1">Cell membrane</location>
        <topology evidence="1">Multi-pass membrane protein</topology>
    </subcellularLocation>
</comment>
<comment type="caution">
    <text evidence="9">The sequence shown here is derived from an EMBL/GenBank/DDBJ whole genome shotgun (WGS) entry which is preliminary data.</text>
</comment>
<dbReference type="GO" id="GO:0005886">
    <property type="term" value="C:plasma membrane"/>
    <property type="evidence" value="ECO:0007669"/>
    <property type="project" value="UniProtKB-SubCell"/>
</dbReference>
<sequence length="233" mass="23957">MTDDQQPRLRASMAEGARESLGFAIGALMFGVVFGSAAVAVGMPVEQGLVMSATAFAGAAQFAVLPLWEHPLSFLAIAISAALVSTRNILMGLSLSRDLRRAGWPLRLLAIFTLVDASWALAMRHRGRPDLAAFFCGSSLTLYVAWMAGVAAGGMLPGLLGPATIAALGFGGVIFLGLIIVLLVRDRVGPRLPWLVSAVVAVAISPFAPPSLTLLAAVGAGAASALVLPGRPS</sequence>
<keyword evidence="10" id="KW-1185">Reference proteome</keyword>
<dbReference type="GO" id="GO:1903785">
    <property type="term" value="P:L-valine transmembrane transport"/>
    <property type="evidence" value="ECO:0007669"/>
    <property type="project" value="TreeGrafter"/>
</dbReference>
<dbReference type="RefSeq" id="WP_109792944.1">
    <property type="nucleotide sequence ID" value="NZ_PHIG01000048.1"/>
</dbReference>
<keyword evidence="5 8" id="KW-0812">Transmembrane</keyword>
<dbReference type="Proteomes" id="UP000229498">
    <property type="component" value="Unassembled WGS sequence"/>
</dbReference>
<organism evidence="9 10">
    <name type="scientific">Minwuia thermotolerans</name>
    <dbReference type="NCBI Taxonomy" id="2056226"/>
    <lineage>
        <taxon>Bacteria</taxon>
        <taxon>Pseudomonadati</taxon>
        <taxon>Pseudomonadota</taxon>
        <taxon>Alphaproteobacteria</taxon>
        <taxon>Minwuiales</taxon>
        <taxon>Minwuiaceae</taxon>
        <taxon>Minwuia</taxon>
    </lineage>
</organism>
<dbReference type="InterPro" id="IPR011606">
    <property type="entry name" value="Brnchd-chn_aa_trnsp_permease"/>
</dbReference>
<evidence type="ECO:0000256" key="8">
    <source>
        <dbReference type="SAM" id="Phobius"/>
    </source>
</evidence>
<evidence type="ECO:0000313" key="9">
    <source>
        <dbReference type="EMBL" id="PJK28076.1"/>
    </source>
</evidence>
<reference evidence="9 10" key="1">
    <citation type="submission" date="2017-11" db="EMBL/GenBank/DDBJ databases">
        <title>Draft genome sequence of Rhizobiales bacterium SY3-13.</title>
        <authorList>
            <person name="Sun C."/>
        </authorList>
    </citation>
    <scope>NUCLEOTIDE SEQUENCE [LARGE SCALE GENOMIC DNA]</scope>
    <source>
        <strain evidence="9 10">SY3-13</strain>
    </source>
</reference>
<evidence type="ECO:0000256" key="6">
    <source>
        <dbReference type="ARBA" id="ARBA00022989"/>
    </source>
</evidence>
<name>A0A2M9FX89_9PROT</name>
<dbReference type="Pfam" id="PF03591">
    <property type="entry name" value="AzlC"/>
    <property type="match status" value="1"/>
</dbReference>
<keyword evidence="3" id="KW-0813">Transport</keyword>
<dbReference type="EMBL" id="PHIG01000048">
    <property type="protein sequence ID" value="PJK28076.1"/>
    <property type="molecule type" value="Genomic_DNA"/>
</dbReference>